<proteinExistence type="predicted"/>
<dbReference type="Proteomes" id="UP001168528">
    <property type="component" value="Unassembled WGS sequence"/>
</dbReference>
<organism evidence="1 2">
    <name type="scientific">Rhodocytophaga aerolata</name>
    <dbReference type="NCBI Taxonomy" id="455078"/>
    <lineage>
        <taxon>Bacteria</taxon>
        <taxon>Pseudomonadati</taxon>
        <taxon>Bacteroidota</taxon>
        <taxon>Cytophagia</taxon>
        <taxon>Cytophagales</taxon>
        <taxon>Rhodocytophagaceae</taxon>
        <taxon>Rhodocytophaga</taxon>
    </lineage>
</organism>
<dbReference type="EMBL" id="JAUKPO010000023">
    <property type="protein sequence ID" value="MDO1449849.1"/>
    <property type="molecule type" value="Genomic_DNA"/>
</dbReference>
<keyword evidence="2" id="KW-1185">Reference proteome</keyword>
<sequence>MKAILVGGYSRIAAEVPKYLSQPISRKFSEVFDHLSKKGAIKLIYARGYCVRERVIDLYVAATT</sequence>
<dbReference type="RefSeq" id="WP_302040652.1">
    <property type="nucleotide sequence ID" value="NZ_JAUKPO010000023.1"/>
</dbReference>
<accession>A0ABT8RCM3</accession>
<evidence type="ECO:0000313" key="1">
    <source>
        <dbReference type="EMBL" id="MDO1449849.1"/>
    </source>
</evidence>
<comment type="caution">
    <text evidence="1">The sequence shown here is derived from an EMBL/GenBank/DDBJ whole genome shotgun (WGS) entry which is preliminary data.</text>
</comment>
<reference evidence="1" key="1">
    <citation type="submission" date="2023-07" db="EMBL/GenBank/DDBJ databases">
        <title>The genome sequence of Rhodocytophaga aerolata KACC 12507.</title>
        <authorList>
            <person name="Zhang X."/>
        </authorList>
    </citation>
    <scope>NUCLEOTIDE SEQUENCE</scope>
    <source>
        <strain evidence="1">KACC 12507</strain>
    </source>
</reference>
<gene>
    <name evidence="1" type="ORF">Q0590_26455</name>
</gene>
<evidence type="ECO:0000313" key="2">
    <source>
        <dbReference type="Proteomes" id="UP001168528"/>
    </source>
</evidence>
<name>A0ABT8RCM3_9BACT</name>
<protein>
    <submittedName>
        <fullName evidence="1">Uncharacterized protein</fullName>
    </submittedName>
</protein>